<evidence type="ECO:0000313" key="2">
    <source>
        <dbReference type="Proteomes" id="UP000325372"/>
    </source>
</evidence>
<dbReference type="InterPro" id="IPR038444">
    <property type="entry name" value="DUF465_sf"/>
</dbReference>
<dbReference type="EMBL" id="VYXP01000013">
    <property type="protein sequence ID" value="KAA9129624.1"/>
    <property type="molecule type" value="Genomic_DNA"/>
</dbReference>
<proteinExistence type="predicted"/>
<protein>
    <submittedName>
        <fullName evidence="1">DUF465 domain-containing protein</fullName>
    </submittedName>
</protein>
<evidence type="ECO:0000313" key="1">
    <source>
        <dbReference type="EMBL" id="KAA9129624.1"/>
    </source>
</evidence>
<gene>
    <name evidence="1" type="ORF">F3N42_14770</name>
</gene>
<dbReference type="AlphaFoldDB" id="A0A5N0T561"/>
<dbReference type="InterPro" id="IPR007420">
    <property type="entry name" value="DUF465"/>
</dbReference>
<keyword evidence="2" id="KW-1185">Reference proteome</keyword>
<organism evidence="1 2">
    <name type="scientific">Marinihelvus fidelis</name>
    <dbReference type="NCBI Taxonomy" id="2613842"/>
    <lineage>
        <taxon>Bacteria</taxon>
        <taxon>Pseudomonadati</taxon>
        <taxon>Pseudomonadota</taxon>
        <taxon>Gammaproteobacteria</taxon>
        <taxon>Chromatiales</taxon>
        <taxon>Wenzhouxiangellaceae</taxon>
        <taxon>Marinihelvus</taxon>
    </lineage>
</organism>
<dbReference type="Proteomes" id="UP000325372">
    <property type="component" value="Unassembled WGS sequence"/>
</dbReference>
<dbReference type="RefSeq" id="WP_150865439.1">
    <property type="nucleotide sequence ID" value="NZ_VYXP01000013.1"/>
</dbReference>
<reference evidence="1 2" key="1">
    <citation type="submission" date="2019-09" db="EMBL/GenBank/DDBJ databases">
        <title>Wenzhouxiangella sp. Genome sequencing and assembly.</title>
        <authorList>
            <person name="Zhang R."/>
        </authorList>
    </citation>
    <scope>NUCLEOTIDE SEQUENCE [LARGE SCALE GENOMIC DNA]</scope>
    <source>
        <strain evidence="1 2">W260</strain>
    </source>
</reference>
<name>A0A5N0T561_9GAMM</name>
<accession>A0A5N0T561</accession>
<comment type="caution">
    <text evidence="1">The sequence shown here is derived from an EMBL/GenBank/DDBJ whole genome shotgun (WGS) entry which is preliminary data.</text>
</comment>
<sequence>MFEHRQPEMQRMLKENEDFRRLYNHHQTLDKRVTAAELGSAPMEDLALNQLKKEKLRCKDRLDRMLSQQVH</sequence>
<dbReference type="Gene3D" id="6.10.280.50">
    <property type="match status" value="1"/>
</dbReference>
<dbReference type="Pfam" id="PF04325">
    <property type="entry name" value="DUF465"/>
    <property type="match status" value="1"/>
</dbReference>